<dbReference type="InterPro" id="IPR047111">
    <property type="entry name" value="YbaP-like"/>
</dbReference>
<evidence type="ECO:0000313" key="2">
    <source>
        <dbReference type="EMBL" id="OKL38969.1"/>
    </source>
</evidence>
<dbReference type="EMBL" id="LVWA01000010">
    <property type="protein sequence ID" value="OKL38969.1"/>
    <property type="molecule type" value="Genomic_DNA"/>
</dbReference>
<proteinExistence type="predicted"/>
<feature type="signal peptide" evidence="1">
    <location>
        <begin position="1"/>
        <end position="23"/>
    </location>
</feature>
<reference evidence="2 3" key="1">
    <citation type="submission" date="2016-03" db="EMBL/GenBank/DDBJ databases">
        <title>Genome sequence of Pontibacter sp. nov., of the family cytophagaceae, isolated from marine sediment of the Yellow Sea, China.</title>
        <authorList>
            <person name="Zhang G."/>
            <person name="Zhang R."/>
        </authorList>
    </citation>
    <scope>NUCLEOTIDE SEQUENCE [LARGE SCALE GENOMIC DNA]</scope>
    <source>
        <strain evidence="2 3">S10-8</strain>
    </source>
</reference>
<evidence type="ECO:0000256" key="1">
    <source>
        <dbReference type="SAM" id="SignalP"/>
    </source>
</evidence>
<dbReference type="CDD" id="cd14789">
    <property type="entry name" value="Tiki"/>
    <property type="match status" value="1"/>
</dbReference>
<dbReference type="OrthoDB" id="9798714at2"/>
<evidence type="ECO:0000313" key="3">
    <source>
        <dbReference type="Proteomes" id="UP000186551"/>
    </source>
</evidence>
<name>A0A1Q5P9Q9_9BACT</name>
<accession>A0A1Q5P9Q9</accession>
<feature type="chain" id="PRO_5012321317" description="TraB/GumN family protein" evidence="1">
    <location>
        <begin position="24"/>
        <end position="294"/>
    </location>
</feature>
<dbReference type="RefSeq" id="WP_073853656.1">
    <property type="nucleotide sequence ID" value="NZ_LVWA01000010.1"/>
</dbReference>
<dbReference type="Pfam" id="PF01963">
    <property type="entry name" value="TraB_PrgY_gumN"/>
    <property type="match status" value="1"/>
</dbReference>
<dbReference type="AlphaFoldDB" id="A0A1Q5P9Q9"/>
<dbReference type="PANTHER" id="PTHR40590:SF1">
    <property type="entry name" value="CYTOPLASMIC PROTEIN"/>
    <property type="match status" value="1"/>
</dbReference>
<gene>
    <name evidence="2" type="ORF">A3841_03205</name>
</gene>
<dbReference type="Proteomes" id="UP000186551">
    <property type="component" value="Unassembled WGS sequence"/>
</dbReference>
<protein>
    <recommendedName>
        <fullName evidence="4">TraB/GumN family protein</fullName>
    </recommendedName>
</protein>
<keyword evidence="3" id="KW-1185">Reference proteome</keyword>
<comment type="caution">
    <text evidence="2">The sequence shown here is derived from an EMBL/GenBank/DDBJ whole genome shotgun (WGS) entry which is preliminary data.</text>
</comment>
<sequence length="294" mass="33376">MNKKLYVLLALLLALAQLQPAQAGSGKEDNALLWKISGKGLKKPSYLYGTIHAVCPDKMAISEALQVTVSQTEQLSLELDMDDPNMMAQIMQHATLPEGQSLKALFEEEEYKALSELFAGNYGVDLKMLDTMKPFMLYSMLIPVMTECTPESYEQKLMELAHGQKKEVVGIETVQEQMAAVDRLPNAMYADMLARTATDLPKSKADYREMVELYMAQDLQGLQELMQRDYSEEDYRKFQEVFLVQRNQNWIPVMERMAKEKPTFFAVGAAHLTGEQGVIELLRRQGYKVTPVKK</sequence>
<dbReference type="InterPro" id="IPR002816">
    <property type="entry name" value="TraB/PrgY/GumN_fam"/>
</dbReference>
<dbReference type="PANTHER" id="PTHR40590">
    <property type="entry name" value="CYTOPLASMIC PROTEIN-RELATED"/>
    <property type="match status" value="1"/>
</dbReference>
<keyword evidence="1" id="KW-0732">Signal</keyword>
<organism evidence="2 3">
    <name type="scientific">Pontibacter flavimaris</name>
    <dbReference type="NCBI Taxonomy" id="1797110"/>
    <lineage>
        <taxon>Bacteria</taxon>
        <taxon>Pseudomonadati</taxon>
        <taxon>Bacteroidota</taxon>
        <taxon>Cytophagia</taxon>
        <taxon>Cytophagales</taxon>
        <taxon>Hymenobacteraceae</taxon>
        <taxon>Pontibacter</taxon>
    </lineage>
</organism>
<evidence type="ECO:0008006" key="4">
    <source>
        <dbReference type="Google" id="ProtNLM"/>
    </source>
</evidence>